<dbReference type="InterPro" id="IPR023298">
    <property type="entry name" value="ATPase_P-typ_TM_dom_sf"/>
</dbReference>
<dbReference type="Gene3D" id="3.40.1110.10">
    <property type="entry name" value="Calcium-transporting ATPase, cytoplasmic domain N"/>
    <property type="match status" value="1"/>
</dbReference>
<comment type="similarity">
    <text evidence="2 9">Belongs to the cation transport ATPase (P-type) (TC 3.A.3) family. Type IB subfamily.</text>
</comment>
<dbReference type="InterPro" id="IPR023299">
    <property type="entry name" value="ATPase_P-typ_cyto_dom_N"/>
</dbReference>
<name>A0A2N6UGN4_9FIRM</name>
<dbReference type="NCBIfam" id="TIGR01494">
    <property type="entry name" value="ATPase_P-type"/>
    <property type="match status" value="1"/>
</dbReference>
<dbReference type="InterPro" id="IPR008250">
    <property type="entry name" value="ATPase_P-typ_transduc_dom_A_sf"/>
</dbReference>
<dbReference type="EMBL" id="PNHP01000007">
    <property type="protein sequence ID" value="PMC80789.1"/>
    <property type="molecule type" value="Genomic_DNA"/>
</dbReference>
<keyword evidence="3" id="KW-0104">Cadmium</keyword>
<keyword evidence="4 9" id="KW-0812">Transmembrane</keyword>
<dbReference type="AlphaFoldDB" id="A0A2N6UGN4"/>
<evidence type="ECO:0000256" key="6">
    <source>
        <dbReference type="ARBA" id="ARBA00023136"/>
    </source>
</evidence>
<reference evidence="11 12" key="1">
    <citation type="submission" date="2017-09" db="EMBL/GenBank/DDBJ databases">
        <title>Bacterial strain isolated from the female urinary microbiota.</title>
        <authorList>
            <person name="Thomas-White K."/>
            <person name="Kumar N."/>
            <person name="Forster S."/>
            <person name="Putonti C."/>
            <person name="Lawley T."/>
            <person name="Wolfe A.J."/>
        </authorList>
    </citation>
    <scope>NUCLEOTIDE SEQUENCE [LARGE SCALE GENOMIC DNA]</scope>
    <source>
        <strain evidence="11 12">UMB0204</strain>
    </source>
</reference>
<protein>
    <recommendedName>
        <fullName evidence="7">Cd(2+)-exporting ATPase</fullName>
        <ecNumber evidence="7">7.2.2.21</ecNumber>
    </recommendedName>
</protein>
<evidence type="ECO:0000256" key="7">
    <source>
        <dbReference type="ARBA" id="ARBA00039103"/>
    </source>
</evidence>
<feature type="transmembrane region" description="Helical" evidence="9">
    <location>
        <begin position="243"/>
        <end position="263"/>
    </location>
</feature>
<dbReference type="Pfam" id="PF00122">
    <property type="entry name" value="E1-E2_ATPase"/>
    <property type="match status" value="1"/>
</dbReference>
<dbReference type="PANTHER" id="PTHR48085:SF5">
    <property type="entry name" value="CADMIUM_ZINC-TRANSPORTING ATPASE HMA4-RELATED"/>
    <property type="match status" value="1"/>
</dbReference>
<comment type="catalytic activity">
    <reaction evidence="8">
        <text>Cd(2+)(in) + ATP + H2O = Cd(2+)(out) + ADP + phosphate + H(+)</text>
        <dbReference type="Rhea" id="RHEA:12132"/>
        <dbReference type="ChEBI" id="CHEBI:15377"/>
        <dbReference type="ChEBI" id="CHEBI:15378"/>
        <dbReference type="ChEBI" id="CHEBI:30616"/>
        <dbReference type="ChEBI" id="CHEBI:43474"/>
        <dbReference type="ChEBI" id="CHEBI:48775"/>
        <dbReference type="ChEBI" id="CHEBI:456216"/>
        <dbReference type="EC" id="7.2.2.21"/>
    </reaction>
</comment>
<evidence type="ECO:0000256" key="2">
    <source>
        <dbReference type="ARBA" id="ARBA00006024"/>
    </source>
</evidence>
<evidence type="ECO:0000313" key="11">
    <source>
        <dbReference type="EMBL" id="PMC80789.1"/>
    </source>
</evidence>
<dbReference type="InterPro" id="IPR036412">
    <property type="entry name" value="HAD-like_sf"/>
</dbReference>
<dbReference type="GO" id="GO:0005886">
    <property type="term" value="C:plasma membrane"/>
    <property type="evidence" value="ECO:0007669"/>
    <property type="project" value="UniProtKB-SubCell"/>
</dbReference>
<feature type="transmembrane region" description="Helical" evidence="9">
    <location>
        <begin position="592"/>
        <end position="611"/>
    </location>
</feature>
<dbReference type="GO" id="GO:0005524">
    <property type="term" value="F:ATP binding"/>
    <property type="evidence" value="ECO:0007669"/>
    <property type="project" value="UniProtKB-UniRule"/>
</dbReference>
<keyword evidence="5 9" id="KW-1133">Transmembrane helix</keyword>
<dbReference type="Proteomes" id="UP000235658">
    <property type="component" value="Unassembled WGS sequence"/>
</dbReference>
<feature type="transmembrane region" description="Helical" evidence="9">
    <location>
        <begin position="15"/>
        <end position="35"/>
    </location>
</feature>
<evidence type="ECO:0000313" key="12">
    <source>
        <dbReference type="Proteomes" id="UP000235658"/>
    </source>
</evidence>
<dbReference type="InterPro" id="IPR023214">
    <property type="entry name" value="HAD_sf"/>
</dbReference>
<comment type="caution">
    <text evidence="11">The sequence shown here is derived from an EMBL/GenBank/DDBJ whole genome shotgun (WGS) entry which is preliminary data.</text>
</comment>
<dbReference type="RefSeq" id="WP_102198453.1">
    <property type="nucleotide sequence ID" value="NZ_PNHP01000007.1"/>
</dbReference>
<dbReference type="GO" id="GO:0008551">
    <property type="term" value="F:P-type cadmium transporter activity"/>
    <property type="evidence" value="ECO:0007669"/>
    <property type="project" value="UniProtKB-EC"/>
</dbReference>
<dbReference type="PRINTS" id="PR00120">
    <property type="entry name" value="HATPASE"/>
</dbReference>
<evidence type="ECO:0000256" key="5">
    <source>
        <dbReference type="ARBA" id="ARBA00022989"/>
    </source>
</evidence>
<dbReference type="PANTHER" id="PTHR48085">
    <property type="entry name" value="CADMIUM/ZINC-TRANSPORTING ATPASE HMA2-RELATED"/>
    <property type="match status" value="1"/>
</dbReference>
<comment type="subcellular location">
    <subcellularLocation>
        <location evidence="9">Cell membrane</location>
    </subcellularLocation>
    <subcellularLocation>
        <location evidence="1">Membrane</location>
        <topology evidence="1">Multi-pass membrane protein</topology>
    </subcellularLocation>
</comment>
<evidence type="ECO:0000256" key="4">
    <source>
        <dbReference type="ARBA" id="ARBA00022692"/>
    </source>
</evidence>
<dbReference type="Gene3D" id="2.70.150.10">
    <property type="entry name" value="Calcium-transporting ATPase, cytoplasmic transduction domain A"/>
    <property type="match status" value="1"/>
</dbReference>
<keyword evidence="9" id="KW-0067">ATP-binding</keyword>
<dbReference type="GO" id="GO:0046872">
    <property type="term" value="F:metal ion binding"/>
    <property type="evidence" value="ECO:0007669"/>
    <property type="project" value="UniProtKB-KW"/>
</dbReference>
<dbReference type="GO" id="GO:0016887">
    <property type="term" value="F:ATP hydrolysis activity"/>
    <property type="evidence" value="ECO:0007669"/>
    <property type="project" value="InterPro"/>
</dbReference>
<feature type="transmembrane region" description="Helical" evidence="9">
    <location>
        <begin position="41"/>
        <end position="61"/>
    </location>
</feature>
<sequence>MEIFKDMKKDRKRELFRLAYFAILIGLMTYIRKVFGNKSYVVTGFLFIYLFLGMDVFLEAIESFSKRNMMDENFLLTIASFAAFFMGNFTESCVIMLLFSLGEVFENLANDRTDKNIKSFIDIVPKKLDRQNPDGSFSKVSINEINVGDIILAKDGDRIGLDGIVVDGEGLLDTSSLTGESMPVDVRENSKVLSSSILKTGIIKYRVQKVFDQSIAYKIISLIKNSPKEKSDSEKLIRRFAKVYTPFVVAIAVFLAVVPPILFGNFTSYLKMAGSFLILSCPCALVIGLPLTYVSGLGLCSKNKILVKGARYFEKLIDADYFYTDKTGTLTYGDFDVKDIIYYSEYNKNLILDYLYNLEKLSNHPIAKAIVKDLRRRDNPSYFIASESINGLGIWAKTYENEEIKIGSKDFVNINDDSKDKAIYMTINDILVCKVLLEDRIKDDAKETIDYLRSKFSDIAVLSGDSEMAVKDLAEELSISYAGGLLPNEKLDLVKNEQKNGHKIVFVGDGINDGPVLKYADVGISMGQGASDLAIDASDIIISDKSYSKLKDLMEIARIVDKTAKKNLVFIMLTKIIILILTLLGYGPMWLAIVGDVGVLILSIFISTSILNKKI</sequence>
<dbReference type="SUPFAM" id="SSF56784">
    <property type="entry name" value="HAD-like"/>
    <property type="match status" value="1"/>
</dbReference>
<dbReference type="EC" id="7.2.2.21" evidence="7"/>
<feature type="transmembrane region" description="Helical" evidence="9">
    <location>
        <begin position="275"/>
        <end position="299"/>
    </location>
</feature>
<dbReference type="Pfam" id="PF00702">
    <property type="entry name" value="Hydrolase"/>
    <property type="match status" value="1"/>
</dbReference>
<dbReference type="PROSITE" id="PS01229">
    <property type="entry name" value="COF_2"/>
    <property type="match status" value="1"/>
</dbReference>
<dbReference type="PRINTS" id="PR00119">
    <property type="entry name" value="CATATPASE"/>
</dbReference>
<dbReference type="InterPro" id="IPR027256">
    <property type="entry name" value="P-typ_ATPase_IB"/>
</dbReference>
<dbReference type="GeneID" id="84579189"/>
<keyword evidence="6 9" id="KW-0472">Membrane</keyword>
<feature type="transmembrane region" description="Helical" evidence="9">
    <location>
        <begin position="568"/>
        <end position="586"/>
    </location>
</feature>
<dbReference type="InterPro" id="IPR059000">
    <property type="entry name" value="ATPase_P-type_domA"/>
</dbReference>
<evidence type="ECO:0000256" key="3">
    <source>
        <dbReference type="ARBA" id="ARBA00022539"/>
    </source>
</evidence>
<keyword evidence="9" id="KW-1003">Cell membrane</keyword>
<accession>A0A2N6UGN4</accession>
<dbReference type="PROSITE" id="PS00154">
    <property type="entry name" value="ATPASE_E1_E2"/>
    <property type="match status" value="1"/>
</dbReference>
<dbReference type="SUPFAM" id="SSF81665">
    <property type="entry name" value="Calcium ATPase, transmembrane domain M"/>
    <property type="match status" value="1"/>
</dbReference>
<dbReference type="InterPro" id="IPR018303">
    <property type="entry name" value="ATPase_P-typ_P_site"/>
</dbReference>
<dbReference type="InterPro" id="IPR001757">
    <property type="entry name" value="P_typ_ATPase"/>
</dbReference>
<evidence type="ECO:0000256" key="1">
    <source>
        <dbReference type="ARBA" id="ARBA00004141"/>
    </source>
</evidence>
<evidence type="ECO:0000259" key="10">
    <source>
        <dbReference type="Pfam" id="PF00122"/>
    </source>
</evidence>
<dbReference type="Gene3D" id="3.40.50.1000">
    <property type="entry name" value="HAD superfamily/HAD-like"/>
    <property type="match status" value="1"/>
</dbReference>
<dbReference type="NCBIfam" id="TIGR01525">
    <property type="entry name" value="ATPase-IB_hvy"/>
    <property type="match status" value="1"/>
</dbReference>
<dbReference type="SUPFAM" id="SSF81653">
    <property type="entry name" value="Calcium ATPase, transduction domain A"/>
    <property type="match status" value="1"/>
</dbReference>
<keyword evidence="9" id="KW-0479">Metal-binding</keyword>
<evidence type="ECO:0000256" key="9">
    <source>
        <dbReference type="RuleBase" id="RU362081"/>
    </source>
</evidence>
<proteinExistence type="inferred from homology"/>
<gene>
    <name evidence="11" type="primary">cadA</name>
    <name evidence="11" type="ORF">CJ192_08330</name>
</gene>
<keyword evidence="9" id="KW-0547">Nucleotide-binding</keyword>
<organism evidence="11 12">
    <name type="scientific">Anaerococcus hydrogenalis</name>
    <dbReference type="NCBI Taxonomy" id="33029"/>
    <lineage>
        <taxon>Bacteria</taxon>
        <taxon>Bacillati</taxon>
        <taxon>Bacillota</taxon>
        <taxon>Tissierellia</taxon>
        <taxon>Tissierellales</taxon>
        <taxon>Peptoniphilaceae</taxon>
        <taxon>Anaerococcus</taxon>
    </lineage>
</organism>
<dbReference type="NCBIfam" id="TIGR01512">
    <property type="entry name" value="ATPase-IB2_Cd"/>
    <property type="match status" value="1"/>
</dbReference>
<evidence type="ECO:0000256" key="8">
    <source>
        <dbReference type="ARBA" id="ARBA00049338"/>
    </source>
</evidence>
<dbReference type="InterPro" id="IPR051014">
    <property type="entry name" value="Cation_Transport_ATPase_IB"/>
</dbReference>
<feature type="domain" description="P-type ATPase A" evidence="10">
    <location>
        <begin position="133"/>
        <end position="223"/>
    </location>
</feature>